<feature type="compositionally biased region" description="Basic and acidic residues" evidence="1">
    <location>
        <begin position="26"/>
        <end position="43"/>
    </location>
</feature>
<dbReference type="EMBL" id="WTPW01000243">
    <property type="protein sequence ID" value="KAF0531181.1"/>
    <property type="molecule type" value="Genomic_DNA"/>
</dbReference>
<dbReference type="Proteomes" id="UP000439903">
    <property type="component" value="Unassembled WGS sequence"/>
</dbReference>
<evidence type="ECO:0000256" key="1">
    <source>
        <dbReference type="SAM" id="MobiDB-lite"/>
    </source>
</evidence>
<accession>A0A8H4EPL3</accession>
<keyword evidence="3" id="KW-1185">Reference proteome</keyword>
<gene>
    <name evidence="2" type="ORF">F8M41_011881</name>
</gene>
<comment type="caution">
    <text evidence="2">The sequence shown here is derived from an EMBL/GenBank/DDBJ whole genome shotgun (WGS) entry which is preliminary data.</text>
</comment>
<organism evidence="2 3">
    <name type="scientific">Gigaspora margarita</name>
    <dbReference type="NCBI Taxonomy" id="4874"/>
    <lineage>
        <taxon>Eukaryota</taxon>
        <taxon>Fungi</taxon>
        <taxon>Fungi incertae sedis</taxon>
        <taxon>Mucoromycota</taxon>
        <taxon>Glomeromycotina</taxon>
        <taxon>Glomeromycetes</taxon>
        <taxon>Diversisporales</taxon>
        <taxon>Gigasporaceae</taxon>
        <taxon>Gigaspora</taxon>
    </lineage>
</organism>
<feature type="compositionally biased region" description="Basic and acidic residues" evidence="1">
    <location>
        <begin position="1"/>
        <end position="16"/>
    </location>
</feature>
<feature type="region of interest" description="Disordered" evidence="1">
    <location>
        <begin position="1"/>
        <end position="45"/>
    </location>
</feature>
<sequence>MELDPKEEIADGKASEENNYETLAEDNNKNDKESEHENEKPLEEETLYNACEKWMQKNEMNNLLFDPEESFTKNERK</sequence>
<dbReference type="AlphaFoldDB" id="A0A8H4EPL3"/>
<proteinExistence type="predicted"/>
<protein>
    <submittedName>
        <fullName evidence="2">Uncharacterized protein</fullName>
    </submittedName>
</protein>
<evidence type="ECO:0000313" key="3">
    <source>
        <dbReference type="Proteomes" id="UP000439903"/>
    </source>
</evidence>
<evidence type="ECO:0000313" key="2">
    <source>
        <dbReference type="EMBL" id="KAF0531181.1"/>
    </source>
</evidence>
<reference evidence="2 3" key="1">
    <citation type="journal article" date="2019" name="Environ. Microbiol.">
        <title>At the nexus of three kingdoms: the genome of the mycorrhizal fungus Gigaspora margarita provides insights into plant, endobacterial and fungal interactions.</title>
        <authorList>
            <person name="Venice F."/>
            <person name="Ghignone S."/>
            <person name="Salvioli di Fossalunga A."/>
            <person name="Amselem J."/>
            <person name="Novero M."/>
            <person name="Xianan X."/>
            <person name="Sedzielewska Toro K."/>
            <person name="Morin E."/>
            <person name="Lipzen A."/>
            <person name="Grigoriev I.V."/>
            <person name="Henrissat B."/>
            <person name="Martin F.M."/>
            <person name="Bonfante P."/>
        </authorList>
    </citation>
    <scope>NUCLEOTIDE SEQUENCE [LARGE SCALE GENOMIC DNA]</scope>
    <source>
        <strain evidence="2 3">BEG34</strain>
    </source>
</reference>
<name>A0A8H4EPL3_GIGMA</name>